<dbReference type="NCBIfam" id="TIGR01496">
    <property type="entry name" value="DHPS"/>
    <property type="match status" value="1"/>
</dbReference>
<evidence type="ECO:0000256" key="7">
    <source>
        <dbReference type="ARBA" id="ARBA00022679"/>
    </source>
</evidence>
<evidence type="ECO:0000256" key="1">
    <source>
        <dbReference type="ARBA" id="ARBA00000012"/>
    </source>
</evidence>
<comment type="cofactor">
    <cofactor evidence="2 12">
        <name>Mg(2+)</name>
        <dbReference type="ChEBI" id="CHEBI:18420"/>
    </cofactor>
</comment>
<comment type="similarity">
    <text evidence="4 12">Belongs to the DHPS family.</text>
</comment>
<gene>
    <name evidence="14" type="ORF">DSW25_07425</name>
</gene>
<dbReference type="CDD" id="cd00739">
    <property type="entry name" value="DHPS"/>
    <property type="match status" value="1"/>
</dbReference>
<dbReference type="PROSITE" id="PS00793">
    <property type="entry name" value="DHPS_2"/>
    <property type="match status" value="1"/>
</dbReference>
<dbReference type="GO" id="GO:0005829">
    <property type="term" value="C:cytosol"/>
    <property type="evidence" value="ECO:0007669"/>
    <property type="project" value="TreeGrafter"/>
</dbReference>
<dbReference type="AlphaFoldDB" id="A0A073IJY1"/>
<evidence type="ECO:0000256" key="9">
    <source>
        <dbReference type="ARBA" id="ARBA00022842"/>
    </source>
</evidence>
<evidence type="ECO:0000256" key="10">
    <source>
        <dbReference type="ARBA" id="ARBA00022909"/>
    </source>
</evidence>
<dbReference type="Pfam" id="PF00809">
    <property type="entry name" value="Pterin_bind"/>
    <property type="match status" value="1"/>
</dbReference>
<keyword evidence="9 12" id="KW-0460">Magnesium</keyword>
<dbReference type="RefSeq" id="WP_025058017.1">
    <property type="nucleotide sequence ID" value="NZ_JAMC01000002.1"/>
</dbReference>
<dbReference type="GO" id="GO:0004156">
    <property type="term" value="F:dihydropteroate synthase activity"/>
    <property type="evidence" value="ECO:0007669"/>
    <property type="project" value="UniProtKB-EC"/>
</dbReference>
<evidence type="ECO:0000256" key="2">
    <source>
        <dbReference type="ARBA" id="ARBA00001946"/>
    </source>
</evidence>
<evidence type="ECO:0000256" key="8">
    <source>
        <dbReference type="ARBA" id="ARBA00022723"/>
    </source>
</evidence>
<evidence type="ECO:0000256" key="4">
    <source>
        <dbReference type="ARBA" id="ARBA00009503"/>
    </source>
</evidence>
<comment type="pathway">
    <text evidence="3 12">Cofactor biosynthesis; tetrahydrofolate biosynthesis; 7,8-dihydrofolate from 2-amino-4-hydroxy-6-hydroxymethyl-7,8-dihydropteridine diphosphate and 4-aminobenzoate: step 1/2.</text>
</comment>
<protein>
    <recommendedName>
        <fullName evidence="6 12">Dihydropteroate synthase</fullName>
        <shortName evidence="12">DHPS</shortName>
        <ecNumber evidence="5 12">2.5.1.15</ecNumber>
    </recommendedName>
    <alternativeName>
        <fullName evidence="11 12">Dihydropteroate pyrophosphorylase</fullName>
    </alternativeName>
</protein>
<keyword evidence="8 12" id="KW-0479">Metal-binding</keyword>
<dbReference type="OrthoDB" id="9811744at2"/>
<dbReference type="InterPro" id="IPR000489">
    <property type="entry name" value="Pterin-binding_dom"/>
</dbReference>
<dbReference type="Gene3D" id="3.20.20.20">
    <property type="entry name" value="Dihydropteroate synthase-like"/>
    <property type="match status" value="1"/>
</dbReference>
<evidence type="ECO:0000313" key="14">
    <source>
        <dbReference type="EMBL" id="KEJ90034.1"/>
    </source>
</evidence>
<reference evidence="14 15" key="1">
    <citation type="submission" date="2014-01" db="EMBL/GenBank/DDBJ databases">
        <title>Sulfitobacter donghicola JCM 14565 Genome Sequencing.</title>
        <authorList>
            <person name="Lai Q."/>
            <person name="Hong Z."/>
        </authorList>
    </citation>
    <scope>NUCLEOTIDE SEQUENCE [LARGE SCALE GENOMIC DNA]</scope>
    <source>
        <strain evidence="14 15">JCM 14565</strain>
    </source>
</reference>
<dbReference type="GO" id="GO:0046656">
    <property type="term" value="P:folic acid biosynthetic process"/>
    <property type="evidence" value="ECO:0007669"/>
    <property type="project" value="UniProtKB-KW"/>
</dbReference>
<evidence type="ECO:0000259" key="13">
    <source>
        <dbReference type="PROSITE" id="PS50972"/>
    </source>
</evidence>
<dbReference type="EC" id="2.5.1.15" evidence="5 12"/>
<dbReference type="PROSITE" id="PS00792">
    <property type="entry name" value="DHPS_1"/>
    <property type="match status" value="1"/>
</dbReference>
<dbReference type="PANTHER" id="PTHR20941:SF1">
    <property type="entry name" value="FOLIC ACID SYNTHESIS PROTEIN FOL1"/>
    <property type="match status" value="1"/>
</dbReference>
<name>A0A073IJY1_9RHOB</name>
<dbReference type="Proteomes" id="UP000027734">
    <property type="component" value="Unassembled WGS sequence"/>
</dbReference>
<dbReference type="InterPro" id="IPR011005">
    <property type="entry name" value="Dihydropteroate_synth-like_sf"/>
</dbReference>
<evidence type="ECO:0000256" key="6">
    <source>
        <dbReference type="ARBA" id="ARBA00016919"/>
    </source>
</evidence>
<dbReference type="EMBL" id="JAMC01000002">
    <property type="protein sequence ID" value="KEJ90034.1"/>
    <property type="molecule type" value="Genomic_DNA"/>
</dbReference>
<dbReference type="InterPro" id="IPR006390">
    <property type="entry name" value="DHP_synth_dom"/>
</dbReference>
<evidence type="ECO:0000256" key="12">
    <source>
        <dbReference type="RuleBase" id="RU361205"/>
    </source>
</evidence>
<evidence type="ECO:0000256" key="3">
    <source>
        <dbReference type="ARBA" id="ARBA00004763"/>
    </source>
</evidence>
<dbReference type="InterPro" id="IPR045031">
    <property type="entry name" value="DHP_synth-like"/>
</dbReference>
<dbReference type="UniPathway" id="UPA00077">
    <property type="reaction ID" value="UER00156"/>
</dbReference>
<dbReference type="STRING" id="1300350.Z948_534"/>
<sequence length="332" mass="34837">MSRAYYRPIVQCDVARPRQAITLAQGWGWFTHVEVLHRGAPPKIAEIDQIPPEALPPLRGRPAQFGERPHIMGILNATPDSFSDGGLHAAAQDAVSAGLAMAAAGADILDVGGESTRPGAETVAIDTEIRRIVPVVSGLRARGYDGVISLDTRKAEVARAGIAAGADLINDVSGFTYDPALAGVAAQAALPVCVMHGPLDPAIMQNDPRYDDVILDVYDFLEDRIAALEAQGIAREKIIADPGIGFGKTQEHNLQLLARLSLFHSLGVPILLGASRKRFIGTIGGAEGAADRAPGSIAVGLAGLAQGVQILRVHDVAETAQAIALWRACVAQ</sequence>
<comment type="function">
    <text evidence="12">Catalyzes the condensation of para-aminobenzoate (pABA) with 6-hydroxymethyl-7,8-dihydropterin diphosphate (DHPt-PP) to form 7,8-dihydropteroate (H2Pte), the immediate precursor of folate derivatives.</text>
</comment>
<organism evidence="14 15">
    <name type="scientific">Sulfitobacter donghicola DSW-25 = KCTC 12864 = JCM 14565</name>
    <dbReference type="NCBI Taxonomy" id="1300350"/>
    <lineage>
        <taxon>Bacteria</taxon>
        <taxon>Pseudomonadati</taxon>
        <taxon>Pseudomonadota</taxon>
        <taxon>Alphaproteobacteria</taxon>
        <taxon>Rhodobacterales</taxon>
        <taxon>Roseobacteraceae</taxon>
        <taxon>Sulfitobacter</taxon>
    </lineage>
</organism>
<feature type="domain" description="Pterin-binding" evidence="13">
    <location>
        <begin position="69"/>
        <end position="324"/>
    </location>
</feature>
<dbReference type="GO" id="GO:0046654">
    <property type="term" value="P:tetrahydrofolate biosynthetic process"/>
    <property type="evidence" value="ECO:0007669"/>
    <property type="project" value="UniProtKB-UniPathway"/>
</dbReference>
<evidence type="ECO:0000313" key="15">
    <source>
        <dbReference type="Proteomes" id="UP000027734"/>
    </source>
</evidence>
<comment type="catalytic activity">
    <reaction evidence="1">
        <text>(7,8-dihydropterin-6-yl)methyl diphosphate + 4-aminobenzoate = 7,8-dihydropteroate + diphosphate</text>
        <dbReference type="Rhea" id="RHEA:19949"/>
        <dbReference type="ChEBI" id="CHEBI:17836"/>
        <dbReference type="ChEBI" id="CHEBI:17839"/>
        <dbReference type="ChEBI" id="CHEBI:33019"/>
        <dbReference type="ChEBI" id="CHEBI:72950"/>
        <dbReference type="EC" id="2.5.1.15"/>
    </reaction>
</comment>
<comment type="caution">
    <text evidence="14">The sequence shown here is derived from an EMBL/GenBank/DDBJ whole genome shotgun (WGS) entry which is preliminary data.</text>
</comment>
<dbReference type="FunFam" id="3.20.20.20:FF:000006">
    <property type="entry name" value="Dihydropteroate synthase"/>
    <property type="match status" value="1"/>
</dbReference>
<dbReference type="PANTHER" id="PTHR20941">
    <property type="entry name" value="FOLATE SYNTHESIS PROTEINS"/>
    <property type="match status" value="1"/>
</dbReference>
<keyword evidence="7 12" id="KW-0808">Transferase</keyword>
<accession>A0A073IJY1</accession>
<proteinExistence type="inferred from homology"/>
<evidence type="ECO:0000256" key="11">
    <source>
        <dbReference type="ARBA" id="ARBA00030193"/>
    </source>
</evidence>
<dbReference type="GO" id="GO:0046872">
    <property type="term" value="F:metal ion binding"/>
    <property type="evidence" value="ECO:0007669"/>
    <property type="project" value="UniProtKB-KW"/>
</dbReference>
<keyword evidence="15" id="KW-1185">Reference proteome</keyword>
<keyword evidence="10 12" id="KW-0289">Folate biosynthesis</keyword>
<dbReference type="eggNOG" id="COG0294">
    <property type="taxonomic scope" value="Bacteria"/>
</dbReference>
<evidence type="ECO:0000256" key="5">
    <source>
        <dbReference type="ARBA" id="ARBA00012458"/>
    </source>
</evidence>
<dbReference type="PROSITE" id="PS50972">
    <property type="entry name" value="PTERIN_BINDING"/>
    <property type="match status" value="1"/>
</dbReference>
<dbReference type="SUPFAM" id="SSF51717">
    <property type="entry name" value="Dihydropteroate synthetase-like"/>
    <property type="match status" value="1"/>
</dbReference>